<organism evidence="1 2">
    <name type="scientific">Dorea longicatena</name>
    <dbReference type="NCBI Taxonomy" id="88431"/>
    <lineage>
        <taxon>Bacteria</taxon>
        <taxon>Bacillati</taxon>
        <taxon>Bacillota</taxon>
        <taxon>Clostridia</taxon>
        <taxon>Lachnospirales</taxon>
        <taxon>Lachnospiraceae</taxon>
        <taxon>Dorea</taxon>
    </lineage>
</organism>
<accession>A0A564TQ19</accession>
<dbReference type="Proteomes" id="UP000398619">
    <property type="component" value="Unassembled WGS sequence"/>
</dbReference>
<proteinExistence type="predicted"/>
<evidence type="ECO:0000313" key="2">
    <source>
        <dbReference type="Proteomes" id="UP000398619"/>
    </source>
</evidence>
<evidence type="ECO:0000313" key="1">
    <source>
        <dbReference type="EMBL" id="VUX09311.1"/>
    </source>
</evidence>
<sequence length="49" mass="5572">MINFIRGFLFVSRSIYGKPVTAGSVNLTGIEKYTKKMLAFTVVKCYHIK</sequence>
<dbReference type="EMBL" id="CABHNM010000038">
    <property type="protein sequence ID" value="VUX09311.1"/>
    <property type="molecule type" value="Genomic_DNA"/>
</dbReference>
<gene>
    <name evidence="1" type="ORF">DLSSTS7063_01633</name>
</gene>
<protein>
    <submittedName>
        <fullName evidence="1">Uncharacterized protein</fullName>
    </submittedName>
</protein>
<dbReference type="AlphaFoldDB" id="A0A564TQ19"/>
<name>A0A564TQ19_9FIRM</name>
<reference evidence="1 2" key="1">
    <citation type="submission" date="2019-07" db="EMBL/GenBank/DDBJ databases">
        <authorList>
            <person name="Hibberd C M."/>
            <person name="Gehrig L. J."/>
            <person name="Chang H.-W."/>
            <person name="Venkatesh S."/>
        </authorList>
    </citation>
    <scope>NUCLEOTIDE SEQUENCE [LARGE SCALE GENOMIC DNA]</scope>
    <source>
        <strain evidence="1">Dorea_longicatena_SSTS_Bg7063</strain>
    </source>
</reference>